<gene>
    <name evidence="5" type="primary">FGENESH: predicted gene_9.44</name>
    <name evidence="5" type="ORF">BN2166_0046980</name>
</gene>
<evidence type="ECO:0000256" key="1">
    <source>
        <dbReference type="ARBA" id="ARBA00022723"/>
    </source>
</evidence>
<proteinExistence type="predicted"/>
<sequence>MAGTSEPVGGACLVCRTRTTNRCAACATNRLDLFFCSRACQKFVWIGHKLFCGKNAYPLTLPLLTPSEAEIAIANMDKPAHASSAGGKPRWSVYELAHENLGLTKSEFKNCIEELTEGKDTTLSRWTFEQNQLLLTLAFSANREPGLNAFRADVLNWLIKDQMDAADAGVMKRWLYSANRIEATMLHGLICVFSTLRGALETLDLTVVKKRTSASGPCCKALVTYIKAHFSPSDAQKLFKVFTLDPSADLKD</sequence>
<dbReference type="GO" id="GO:0008270">
    <property type="term" value="F:zinc ion binding"/>
    <property type="evidence" value="ECO:0007669"/>
    <property type="project" value="UniProtKB-KW"/>
</dbReference>
<dbReference type="InterPro" id="IPR002893">
    <property type="entry name" value="Znf_MYND"/>
</dbReference>
<reference evidence="5 6" key="1">
    <citation type="submission" date="2015-07" db="EMBL/GenBank/DDBJ databases">
        <authorList>
            <person name="Cajimat M.N.B."/>
            <person name="Milazzo M.L."/>
            <person name="Fulhorst C.F."/>
        </authorList>
    </citation>
    <scope>NUCLEOTIDE SEQUENCE [LARGE SCALE GENOMIC DNA]</scope>
    <source>
        <strain evidence="5">Single colony</strain>
    </source>
</reference>
<accession>A0A0K3CJK7</accession>
<evidence type="ECO:0000313" key="5">
    <source>
        <dbReference type="EMBL" id="CTR08837.1"/>
    </source>
</evidence>
<dbReference type="Pfam" id="PF01753">
    <property type="entry name" value="zf-MYND"/>
    <property type="match status" value="1"/>
</dbReference>
<evidence type="ECO:0000256" key="3">
    <source>
        <dbReference type="ARBA" id="ARBA00022833"/>
    </source>
</evidence>
<keyword evidence="1" id="KW-0479">Metal-binding</keyword>
<dbReference type="AlphaFoldDB" id="A0A0K3CJK7"/>
<evidence type="ECO:0000256" key="2">
    <source>
        <dbReference type="ARBA" id="ARBA00022771"/>
    </source>
</evidence>
<evidence type="ECO:0000259" key="4">
    <source>
        <dbReference type="Pfam" id="PF01753"/>
    </source>
</evidence>
<feature type="domain" description="MYND-type" evidence="4">
    <location>
        <begin position="12"/>
        <end position="52"/>
    </location>
</feature>
<organism evidence="5 6">
    <name type="scientific">Rhodotorula toruloides</name>
    <name type="common">Yeast</name>
    <name type="synonym">Rhodosporidium toruloides</name>
    <dbReference type="NCBI Taxonomy" id="5286"/>
    <lineage>
        <taxon>Eukaryota</taxon>
        <taxon>Fungi</taxon>
        <taxon>Dikarya</taxon>
        <taxon>Basidiomycota</taxon>
        <taxon>Pucciniomycotina</taxon>
        <taxon>Microbotryomycetes</taxon>
        <taxon>Sporidiobolales</taxon>
        <taxon>Sporidiobolaceae</taxon>
        <taxon>Rhodotorula</taxon>
    </lineage>
</organism>
<dbReference type="EMBL" id="CWKI01000009">
    <property type="protein sequence ID" value="CTR08837.1"/>
    <property type="molecule type" value="Genomic_DNA"/>
</dbReference>
<keyword evidence="3" id="KW-0862">Zinc</keyword>
<dbReference type="SUPFAM" id="SSF144232">
    <property type="entry name" value="HIT/MYND zinc finger-like"/>
    <property type="match status" value="1"/>
</dbReference>
<evidence type="ECO:0000313" key="6">
    <source>
        <dbReference type="Proteomes" id="UP000199069"/>
    </source>
</evidence>
<protein>
    <submittedName>
        <fullName evidence="5">BY PROTMAP: gi|647402707|emb|CDR48922.1| RHTO0S21e01706g1_1 [Rhodosporidium toruloides]</fullName>
    </submittedName>
</protein>
<name>A0A0K3CJK7_RHOTO</name>
<dbReference type="Proteomes" id="UP000199069">
    <property type="component" value="Unassembled WGS sequence"/>
</dbReference>
<keyword evidence="2" id="KW-0863">Zinc-finger</keyword>
<keyword evidence="6" id="KW-1185">Reference proteome</keyword>
<dbReference type="Gene3D" id="6.10.140.2220">
    <property type="match status" value="1"/>
</dbReference>